<keyword evidence="1" id="KW-1133">Transmembrane helix</keyword>
<gene>
    <name evidence="2" type="ORF">ACEG43_11200</name>
</gene>
<dbReference type="RefSeq" id="WP_372562642.1">
    <property type="nucleotide sequence ID" value="NZ_JBGOSP010000005.1"/>
</dbReference>
<name>A0ABV4SE65_9ACTN</name>
<evidence type="ECO:0000313" key="3">
    <source>
        <dbReference type="Proteomes" id="UP001571476"/>
    </source>
</evidence>
<keyword evidence="1" id="KW-0472">Membrane</keyword>
<protein>
    <submittedName>
        <fullName evidence="2">Uncharacterized protein</fullName>
    </submittedName>
</protein>
<sequence length="103" mass="10645">MDLALRRTRLGFVFQASVAAHKSGLHRIRRREAHRGPRPGEVVLAGIGLGAGIAVVSLVPMMNGLTGQSPYIPPLVYGSFAGSVLVLGPAATALPARAAPRGP</sequence>
<keyword evidence="1" id="KW-0812">Transmembrane</keyword>
<dbReference type="EMBL" id="JBGOSP010000005">
    <property type="protein sequence ID" value="MFA3836740.1"/>
    <property type="molecule type" value="Genomic_DNA"/>
</dbReference>
<evidence type="ECO:0000313" key="2">
    <source>
        <dbReference type="EMBL" id="MFA3836740.1"/>
    </source>
</evidence>
<keyword evidence="3" id="KW-1185">Reference proteome</keyword>
<feature type="transmembrane region" description="Helical" evidence="1">
    <location>
        <begin position="42"/>
        <end position="62"/>
    </location>
</feature>
<reference evidence="2 3" key="1">
    <citation type="submission" date="2024-08" db="EMBL/GenBank/DDBJ databases">
        <title>Genome sequence of Streptomyces aureus CACIA-1.46HGO.</title>
        <authorList>
            <person name="Evangelista-Martinez Z."/>
        </authorList>
    </citation>
    <scope>NUCLEOTIDE SEQUENCE [LARGE SCALE GENOMIC DNA]</scope>
    <source>
        <strain evidence="2 3">CACIA-1.46HGO</strain>
    </source>
</reference>
<organism evidence="2 3">
    <name type="scientific">Streptomyces aureus</name>
    <dbReference type="NCBI Taxonomy" id="193461"/>
    <lineage>
        <taxon>Bacteria</taxon>
        <taxon>Bacillati</taxon>
        <taxon>Actinomycetota</taxon>
        <taxon>Actinomycetes</taxon>
        <taxon>Kitasatosporales</taxon>
        <taxon>Streptomycetaceae</taxon>
        <taxon>Streptomyces</taxon>
    </lineage>
</organism>
<comment type="caution">
    <text evidence="2">The sequence shown here is derived from an EMBL/GenBank/DDBJ whole genome shotgun (WGS) entry which is preliminary data.</text>
</comment>
<proteinExistence type="predicted"/>
<evidence type="ECO:0000256" key="1">
    <source>
        <dbReference type="SAM" id="Phobius"/>
    </source>
</evidence>
<feature type="transmembrane region" description="Helical" evidence="1">
    <location>
        <begin position="74"/>
        <end position="94"/>
    </location>
</feature>
<accession>A0ABV4SE65</accession>
<dbReference type="Proteomes" id="UP001571476">
    <property type="component" value="Unassembled WGS sequence"/>
</dbReference>